<reference evidence="4" key="1">
    <citation type="submission" date="2018-08" db="EMBL/GenBank/DDBJ databases">
        <title>Thalassotalea euphylliae genome.</title>
        <authorList>
            <person name="Summers S."/>
            <person name="Rice S.A."/>
            <person name="Freckelton M.L."/>
            <person name="Nedved B.T."/>
            <person name="Hadfield M.G."/>
        </authorList>
    </citation>
    <scope>NUCLEOTIDE SEQUENCE [LARGE SCALE GENOMIC DNA]</scope>
    <source>
        <strain evidence="4">H3</strain>
    </source>
</reference>
<dbReference type="AlphaFoldDB" id="A0A3E0U4C8"/>
<dbReference type="InterPro" id="IPR050194">
    <property type="entry name" value="Glycosyltransferase_grp1"/>
</dbReference>
<dbReference type="Gene3D" id="3.40.50.2000">
    <property type="entry name" value="Glycogen Phosphorylase B"/>
    <property type="match status" value="2"/>
</dbReference>
<keyword evidence="3" id="KW-0808">Transferase</keyword>
<sequence>MAKHHILQVIPSLALGGISSVVMNWYRALDRNLVQFDFISFNDGPLAQEIIALGGRVFILPTFKQQPLRYMAAFRKILNNDTCYQAIHVHNSFKNVVMLWQAKLANVPVRVCHSHTAGLEAKWLRPLFGVIKQLTRAASNQYVACGQEAGSFLFGQRRFEQLNNAIDVKKYNLPNLSDDSRKALYEKYQLPKHKHLVLHVGRFSKVKNHQFLLALAQDKNLDNDIHFVCVGDGPLKTEVAKQIESDNLHQRFSLLASNNEIAKLMAIANAFIMPSVFEGVSVALLEAQASNLPCLVSNTVAKEVDMGMGSLKFLSLSEPNRWTEQLNLMTPKALGSEAQACFSRHGYSIDDVVDKLIGIYQIQ</sequence>
<dbReference type="InterPro" id="IPR028098">
    <property type="entry name" value="Glyco_trans_4-like_N"/>
</dbReference>
<proteinExistence type="predicted"/>
<dbReference type="InterPro" id="IPR001296">
    <property type="entry name" value="Glyco_trans_1"/>
</dbReference>
<dbReference type="Pfam" id="PF00534">
    <property type="entry name" value="Glycos_transf_1"/>
    <property type="match status" value="1"/>
</dbReference>
<dbReference type="EMBL" id="QUOT01000001">
    <property type="protein sequence ID" value="REL31564.1"/>
    <property type="molecule type" value="Genomic_DNA"/>
</dbReference>
<dbReference type="GO" id="GO:0016757">
    <property type="term" value="F:glycosyltransferase activity"/>
    <property type="evidence" value="ECO:0007669"/>
    <property type="project" value="InterPro"/>
</dbReference>
<dbReference type="PANTHER" id="PTHR45947:SF3">
    <property type="entry name" value="SULFOQUINOVOSYL TRANSFERASE SQD2"/>
    <property type="match status" value="1"/>
</dbReference>
<comment type="caution">
    <text evidence="3">The sequence shown here is derived from an EMBL/GenBank/DDBJ whole genome shotgun (WGS) entry which is preliminary data.</text>
</comment>
<evidence type="ECO:0000259" key="1">
    <source>
        <dbReference type="Pfam" id="PF00534"/>
    </source>
</evidence>
<accession>A0A3E0U4C8</accession>
<organism evidence="3 4">
    <name type="scientific">Thalassotalea euphylliae</name>
    <dbReference type="NCBI Taxonomy" id="1655234"/>
    <lineage>
        <taxon>Bacteria</taxon>
        <taxon>Pseudomonadati</taxon>
        <taxon>Pseudomonadota</taxon>
        <taxon>Gammaproteobacteria</taxon>
        <taxon>Alteromonadales</taxon>
        <taxon>Colwelliaceae</taxon>
        <taxon>Thalassotalea</taxon>
    </lineage>
</organism>
<evidence type="ECO:0000259" key="2">
    <source>
        <dbReference type="Pfam" id="PF13579"/>
    </source>
</evidence>
<evidence type="ECO:0000313" key="3">
    <source>
        <dbReference type="EMBL" id="REL31564.1"/>
    </source>
</evidence>
<gene>
    <name evidence="3" type="ORF">DXX94_13000</name>
</gene>
<keyword evidence="4" id="KW-1185">Reference proteome</keyword>
<dbReference type="Proteomes" id="UP000256899">
    <property type="component" value="Unassembled WGS sequence"/>
</dbReference>
<dbReference type="PANTHER" id="PTHR45947">
    <property type="entry name" value="SULFOQUINOVOSYL TRANSFERASE SQD2"/>
    <property type="match status" value="1"/>
</dbReference>
<dbReference type="Pfam" id="PF13579">
    <property type="entry name" value="Glyco_trans_4_4"/>
    <property type="match status" value="1"/>
</dbReference>
<dbReference type="RefSeq" id="WP_116016500.1">
    <property type="nucleotide sequence ID" value="NZ_QUOT01000001.1"/>
</dbReference>
<feature type="domain" description="Glycosyl transferase family 1" evidence="1">
    <location>
        <begin position="184"/>
        <end position="299"/>
    </location>
</feature>
<feature type="domain" description="Glycosyltransferase subfamily 4-like N-terminal" evidence="2">
    <location>
        <begin position="16"/>
        <end position="133"/>
    </location>
</feature>
<evidence type="ECO:0000313" key="4">
    <source>
        <dbReference type="Proteomes" id="UP000256899"/>
    </source>
</evidence>
<protein>
    <submittedName>
        <fullName evidence="3">Glycosyltransferase family 1 protein</fullName>
    </submittedName>
</protein>
<dbReference type="SUPFAM" id="SSF53756">
    <property type="entry name" value="UDP-Glycosyltransferase/glycogen phosphorylase"/>
    <property type="match status" value="1"/>
</dbReference>
<name>A0A3E0U4C8_9GAMM</name>